<dbReference type="InterPro" id="IPR050410">
    <property type="entry name" value="CCR4/nocturin_mRNA_transcr"/>
</dbReference>
<organism evidence="2 3">
    <name type="scientific">Desmophyllum pertusum</name>
    <dbReference type="NCBI Taxonomy" id="174260"/>
    <lineage>
        <taxon>Eukaryota</taxon>
        <taxon>Metazoa</taxon>
        <taxon>Cnidaria</taxon>
        <taxon>Anthozoa</taxon>
        <taxon>Hexacorallia</taxon>
        <taxon>Scleractinia</taxon>
        <taxon>Caryophylliina</taxon>
        <taxon>Caryophylliidae</taxon>
        <taxon>Desmophyllum</taxon>
    </lineage>
</organism>
<evidence type="ECO:0000259" key="1">
    <source>
        <dbReference type="Pfam" id="PF03372"/>
    </source>
</evidence>
<name>A0A9W9YBM0_9CNID</name>
<dbReference type="PANTHER" id="PTHR12121">
    <property type="entry name" value="CARBON CATABOLITE REPRESSOR PROTEIN 4"/>
    <property type="match status" value="1"/>
</dbReference>
<sequence length="374" mass="42890">MNHLEAAPCTRRALRRVDEAKTGQHEFSIVTYNILADHWIKQNTMNKEYWYSYCPNDYKIRTQGKRSHRHMLLMAELRWLDSDIVCLQEVDTLYFSEILKEELSKLDYEGLFAQKSMGIPEGVALFFKRDKFHLEETKTFHLKDLAVHCFKQTATPKMREVALLAALRHKISNNLLVVGVTHLRWGELLQTVTQVCQILIVTHALSDMVSSLETEGNQVTHILCGDFNIEPQFPAYQLLKEGRLTDKEMRTLGGVDYIRWSPDMEAPSQLLPDQVSLLNRTKAQIRNPLGNLQSAYKSILGAEPQCTNHEGPGCEFTLDYIWFDSMNLEATAALETVTPAAIEPYTGLPNEFFPSDHLSLKAYFKFVTNKKMAE</sequence>
<feature type="domain" description="Endonuclease/exonuclease/phosphatase" evidence="1">
    <location>
        <begin position="73"/>
        <end position="357"/>
    </location>
</feature>
<dbReference type="Gene3D" id="3.60.10.10">
    <property type="entry name" value="Endonuclease/exonuclease/phosphatase"/>
    <property type="match status" value="1"/>
</dbReference>
<accession>A0A9W9YBM0</accession>
<dbReference type="Proteomes" id="UP001163046">
    <property type="component" value="Unassembled WGS sequence"/>
</dbReference>
<reference evidence="2" key="1">
    <citation type="submission" date="2023-01" db="EMBL/GenBank/DDBJ databases">
        <title>Genome assembly of the deep-sea coral Lophelia pertusa.</title>
        <authorList>
            <person name="Herrera S."/>
            <person name="Cordes E."/>
        </authorList>
    </citation>
    <scope>NUCLEOTIDE SEQUENCE</scope>
    <source>
        <strain evidence="2">USNM1676648</strain>
        <tissue evidence="2">Polyp</tissue>
    </source>
</reference>
<dbReference type="PANTHER" id="PTHR12121:SF36">
    <property type="entry name" value="ENDONUCLEASE_EXONUCLEASE_PHOSPHATASE DOMAIN-CONTAINING PROTEIN"/>
    <property type="match status" value="1"/>
</dbReference>
<dbReference type="AlphaFoldDB" id="A0A9W9YBM0"/>
<evidence type="ECO:0000313" key="3">
    <source>
        <dbReference type="Proteomes" id="UP001163046"/>
    </source>
</evidence>
<comment type="caution">
    <text evidence="2">The sequence shown here is derived from an EMBL/GenBank/DDBJ whole genome shotgun (WGS) entry which is preliminary data.</text>
</comment>
<dbReference type="EMBL" id="MU827789">
    <property type="protein sequence ID" value="KAJ7331264.1"/>
    <property type="molecule type" value="Genomic_DNA"/>
</dbReference>
<dbReference type="InterPro" id="IPR036691">
    <property type="entry name" value="Endo/exonu/phosph_ase_sf"/>
</dbReference>
<keyword evidence="3" id="KW-1185">Reference proteome</keyword>
<dbReference type="SUPFAM" id="SSF56219">
    <property type="entry name" value="DNase I-like"/>
    <property type="match status" value="1"/>
</dbReference>
<dbReference type="OrthoDB" id="10253982at2759"/>
<dbReference type="GO" id="GO:0000175">
    <property type="term" value="F:3'-5'-RNA exonuclease activity"/>
    <property type="evidence" value="ECO:0007669"/>
    <property type="project" value="TreeGrafter"/>
</dbReference>
<evidence type="ECO:0000313" key="2">
    <source>
        <dbReference type="EMBL" id="KAJ7331264.1"/>
    </source>
</evidence>
<protein>
    <recommendedName>
        <fullName evidence="1">Endonuclease/exonuclease/phosphatase domain-containing protein</fullName>
    </recommendedName>
</protein>
<dbReference type="InterPro" id="IPR005135">
    <property type="entry name" value="Endo/exonuclease/phosphatase"/>
</dbReference>
<proteinExistence type="predicted"/>
<gene>
    <name evidence="2" type="ORF">OS493_020049</name>
</gene>
<dbReference type="Pfam" id="PF03372">
    <property type="entry name" value="Exo_endo_phos"/>
    <property type="match status" value="1"/>
</dbReference>